<protein>
    <submittedName>
        <fullName evidence="6">GntR family transcriptional regulator</fullName>
    </submittedName>
</protein>
<dbReference type="InterPro" id="IPR008920">
    <property type="entry name" value="TF_FadR/GntR_C"/>
</dbReference>
<evidence type="ECO:0000256" key="1">
    <source>
        <dbReference type="ARBA" id="ARBA00023015"/>
    </source>
</evidence>
<evidence type="ECO:0000256" key="3">
    <source>
        <dbReference type="ARBA" id="ARBA00023163"/>
    </source>
</evidence>
<proteinExistence type="predicted"/>
<dbReference type="PROSITE" id="PS50949">
    <property type="entry name" value="HTH_GNTR"/>
    <property type="match status" value="1"/>
</dbReference>
<dbReference type="Proteomes" id="UP001599542">
    <property type="component" value="Unassembled WGS sequence"/>
</dbReference>
<dbReference type="EMBL" id="JBHYPX010000009">
    <property type="protein sequence ID" value="MFE1351738.1"/>
    <property type="molecule type" value="Genomic_DNA"/>
</dbReference>
<organism evidence="6 7">
    <name type="scientific">Kitasatospora phosalacinea</name>
    <dbReference type="NCBI Taxonomy" id="2065"/>
    <lineage>
        <taxon>Bacteria</taxon>
        <taxon>Bacillati</taxon>
        <taxon>Actinomycetota</taxon>
        <taxon>Actinomycetes</taxon>
        <taxon>Kitasatosporales</taxon>
        <taxon>Streptomycetaceae</taxon>
        <taxon>Kitasatospora</taxon>
    </lineage>
</organism>
<accession>A0ABW6GGG2</accession>
<dbReference type="SMART" id="SM00895">
    <property type="entry name" value="FCD"/>
    <property type="match status" value="1"/>
</dbReference>
<dbReference type="InterPro" id="IPR001034">
    <property type="entry name" value="DeoR_HTH"/>
</dbReference>
<dbReference type="InterPro" id="IPR011711">
    <property type="entry name" value="GntR_C"/>
</dbReference>
<dbReference type="Pfam" id="PF07729">
    <property type="entry name" value="FCD"/>
    <property type="match status" value="1"/>
</dbReference>
<dbReference type="SUPFAM" id="SSF48008">
    <property type="entry name" value="GntR ligand-binding domain-like"/>
    <property type="match status" value="1"/>
</dbReference>
<dbReference type="InterPro" id="IPR036388">
    <property type="entry name" value="WH-like_DNA-bd_sf"/>
</dbReference>
<dbReference type="PANTHER" id="PTHR43537">
    <property type="entry name" value="TRANSCRIPTIONAL REGULATOR, GNTR FAMILY"/>
    <property type="match status" value="1"/>
</dbReference>
<dbReference type="Pfam" id="PF00392">
    <property type="entry name" value="GntR"/>
    <property type="match status" value="1"/>
</dbReference>
<dbReference type="InterPro" id="IPR036390">
    <property type="entry name" value="WH_DNA-bd_sf"/>
</dbReference>
<keyword evidence="3" id="KW-0804">Transcription</keyword>
<dbReference type="InterPro" id="IPR000524">
    <property type="entry name" value="Tscrpt_reg_HTH_GntR"/>
</dbReference>
<evidence type="ECO:0000256" key="2">
    <source>
        <dbReference type="ARBA" id="ARBA00023125"/>
    </source>
</evidence>
<feature type="domain" description="HTH deoR-type" evidence="5">
    <location>
        <begin position="22"/>
        <end position="77"/>
    </location>
</feature>
<keyword evidence="1" id="KW-0805">Transcription regulation</keyword>
<reference evidence="6 7" key="1">
    <citation type="submission" date="2024-09" db="EMBL/GenBank/DDBJ databases">
        <title>The Natural Products Discovery Center: Release of the First 8490 Sequenced Strains for Exploring Actinobacteria Biosynthetic Diversity.</title>
        <authorList>
            <person name="Kalkreuter E."/>
            <person name="Kautsar S.A."/>
            <person name="Yang D."/>
            <person name="Bader C.D."/>
            <person name="Teijaro C.N."/>
            <person name="Fluegel L."/>
            <person name="Davis C.M."/>
            <person name="Simpson J.R."/>
            <person name="Lauterbach L."/>
            <person name="Steele A.D."/>
            <person name="Gui C."/>
            <person name="Meng S."/>
            <person name="Li G."/>
            <person name="Viehrig K."/>
            <person name="Ye F."/>
            <person name="Su P."/>
            <person name="Kiefer A.F."/>
            <person name="Nichols A."/>
            <person name="Cepeda A.J."/>
            <person name="Yan W."/>
            <person name="Fan B."/>
            <person name="Jiang Y."/>
            <person name="Adhikari A."/>
            <person name="Zheng C.-J."/>
            <person name="Schuster L."/>
            <person name="Cowan T.M."/>
            <person name="Smanski M.J."/>
            <person name="Chevrette M.G."/>
            <person name="De Carvalho L.P.S."/>
            <person name="Shen B."/>
        </authorList>
    </citation>
    <scope>NUCLEOTIDE SEQUENCE [LARGE SCALE GENOMIC DNA]</scope>
    <source>
        <strain evidence="6 7">NPDC058753</strain>
    </source>
</reference>
<dbReference type="Gene3D" id="1.10.10.10">
    <property type="entry name" value="Winged helix-like DNA-binding domain superfamily/Winged helix DNA-binding domain"/>
    <property type="match status" value="1"/>
</dbReference>
<feature type="domain" description="HTH gntR-type" evidence="4">
    <location>
        <begin position="14"/>
        <end position="81"/>
    </location>
</feature>
<evidence type="ECO:0000259" key="5">
    <source>
        <dbReference type="PROSITE" id="PS51000"/>
    </source>
</evidence>
<keyword evidence="7" id="KW-1185">Reference proteome</keyword>
<dbReference type="Gene3D" id="1.20.120.530">
    <property type="entry name" value="GntR ligand-binding domain-like"/>
    <property type="match status" value="1"/>
</dbReference>
<dbReference type="SUPFAM" id="SSF46785">
    <property type="entry name" value="Winged helix' DNA-binding domain"/>
    <property type="match status" value="1"/>
</dbReference>
<evidence type="ECO:0000313" key="6">
    <source>
        <dbReference type="EMBL" id="MFE1351738.1"/>
    </source>
</evidence>
<dbReference type="RefSeq" id="WP_380322196.1">
    <property type="nucleotide sequence ID" value="NZ_JBHYPW010000016.1"/>
</dbReference>
<comment type="caution">
    <text evidence="6">The sequence shown here is derived from an EMBL/GenBank/DDBJ whole genome shotgun (WGS) entry which is preliminary data.</text>
</comment>
<dbReference type="SMART" id="SM00345">
    <property type="entry name" value="HTH_GNTR"/>
    <property type="match status" value="1"/>
</dbReference>
<sequence length="237" mass="27142">MDTGLYTSSDTPHLPHRERVHAALREELMSGRIGQRERMTEERLAERFGVSRTPVREALTRLRSDGMIERGDGGYYPVVPNLPQLRDLYELRVTLELRGVARALEDPSVRHDPAVVEAELLRWYAIREAPPEPDPRFVVLDEEFHVALSRASGNPALTEALVAVNRRIRRVRMYDFLTRDRVDSTITEHIGIMELVRDGRLDEAYRALHDHVGASMDVVLEHARRALTQMALHGDRV</sequence>
<dbReference type="PROSITE" id="PS51000">
    <property type="entry name" value="HTH_DEOR_2"/>
    <property type="match status" value="1"/>
</dbReference>
<evidence type="ECO:0000313" key="7">
    <source>
        <dbReference type="Proteomes" id="UP001599542"/>
    </source>
</evidence>
<name>A0ABW6GGG2_9ACTN</name>
<dbReference type="PANTHER" id="PTHR43537:SF45">
    <property type="entry name" value="GNTR FAMILY REGULATORY PROTEIN"/>
    <property type="match status" value="1"/>
</dbReference>
<dbReference type="PRINTS" id="PR00035">
    <property type="entry name" value="HTHGNTR"/>
</dbReference>
<keyword evidence="2" id="KW-0238">DNA-binding</keyword>
<gene>
    <name evidence="6" type="ORF">ACFW6T_07070</name>
</gene>
<evidence type="ECO:0000259" key="4">
    <source>
        <dbReference type="PROSITE" id="PS50949"/>
    </source>
</evidence>